<feature type="region of interest" description="Disordered" evidence="13">
    <location>
        <begin position="127"/>
        <end position="146"/>
    </location>
</feature>
<dbReference type="CDD" id="cd16916">
    <property type="entry name" value="HATPase_CheA-like"/>
    <property type="match status" value="1"/>
</dbReference>
<evidence type="ECO:0000256" key="1">
    <source>
        <dbReference type="ARBA" id="ARBA00000085"/>
    </source>
</evidence>
<comment type="catalytic activity">
    <reaction evidence="1">
        <text>ATP + protein L-histidine = ADP + protein N-phospho-L-histidine.</text>
        <dbReference type="EC" id="2.7.13.3"/>
    </reaction>
</comment>
<dbReference type="InterPro" id="IPR037006">
    <property type="entry name" value="CheA-like_homodim_sf"/>
</dbReference>
<dbReference type="Gene3D" id="3.30.565.10">
    <property type="entry name" value="Histidine kinase-like ATPase, C-terminal domain"/>
    <property type="match status" value="1"/>
</dbReference>
<feature type="domain" description="CheW-like" evidence="15">
    <location>
        <begin position="551"/>
        <end position="682"/>
    </location>
</feature>
<dbReference type="InterPro" id="IPR003594">
    <property type="entry name" value="HATPase_dom"/>
</dbReference>
<dbReference type="InterPro" id="IPR036641">
    <property type="entry name" value="HPT_dom_sf"/>
</dbReference>
<protein>
    <recommendedName>
        <fullName evidence="3">Chemotaxis protein CheA</fullName>
        <ecNumber evidence="2">2.7.13.3</ecNumber>
    </recommendedName>
</protein>
<dbReference type="AlphaFoldDB" id="A0A2U2B8Q0"/>
<evidence type="ECO:0000256" key="12">
    <source>
        <dbReference type="PROSITE-ProRule" id="PRU00110"/>
    </source>
</evidence>
<evidence type="ECO:0000256" key="13">
    <source>
        <dbReference type="SAM" id="MobiDB-lite"/>
    </source>
</evidence>
<dbReference type="InterPro" id="IPR004358">
    <property type="entry name" value="Sig_transdc_His_kin-like_C"/>
</dbReference>
<dbReference type="CDD" id="cd00088">
    <property type="entry name" value="HPT"/>
    <property type="match status" value="1"/>
</dbReference>
<dbReference type="SUPFAM" id="SSF47226">
    <property type="entry name" value="Histidine-containing phosphotransfer domain, HPT domain"/>
    <property type="match status" value="1"/>
</dbReference>
<feature type="domain" description="Histidine kinase" evidence="14">
    <location>
        <begin position="318"/>
        <end position="549"/>
    </location>
</feature>
<evidence type="ECO:0000256" key="5">
    <source>
        <dbReference type="ARBA" id="ARBA00022553"/>
    </source>
</evidence>
<evidence type="ECO:0000256" key="8">
    <source>
        <dbReference type="ARBA" id="ARBA00022777"/>
    </source>
</evidence>
<dbReference type="SUPFAM" id="SSF55874">
    <property type="entry name" value="ATPase domain of HSP90 chaperone/DNA topoisomerase II/histidine kinase"/>
    <property type="match status" value="1"/>
</dbReference>
<dbReference type="InterPro" id="IPR008207">
    <property type="entry name" value="Sig_transdc_His_kin_Hpt_dom"/>
</dbReference>
<dbReference type="Pfam" id="PF02518">
    <property type="entry name" value="HATPase_c"/>
    <property type="match status" value="1"/>
</dbReference>
<dbReference type="RefSeq" id="WP_109264398.1">
    <property type="nucleotide sequence ID" value="NZ_QEWP01000007.1"/>
</dbReference>
<dbReference type="PANTHER" id="PTHR43395">
    <property type="entry name" value="SENSOR HISTIDINE KINASE CHEA"/>
    <property type="match status" value="1"/>
</dbReference>
<dbReference type="InterPro" id="IPR004105">
    <property type="entry name" value="CheA-like_dim"/>
</dbReference>
<dbReference type="Pfam" id="PF01627">
    <property type="entry name" value="Hpt"/>
    <property type="match status" value="1"/>
</dbReference>
<evidence type="ECO:0000259" key="14">
    <source>
        <dbReference type="PROSITE" id="PS50109"/>
    </source>
</evidence>
<dbReference type="OrthoDB" id="9815750at2"/>
<dbReference type="InterPro" id="IPR051315">
    <property type="entry name" value="Bact_Chemotaxis_CheA"/>
</dbReference>
<comment type="function">
    <text evidence="11">Involved in the transmission of sensory signals from the chemoreceptors to the flagellar motors. CheA is autophosphorylated; it can transfer its phosphate group to either CheB or CheY.</text>
</comment>
<reference evidence="17 18" key="1">
    <citation type="submission" date="2018-05" db="EMBL/GenBank/DDBJ databases">
        <title>Marinilabilia rubrum sp. nov., isolated from saltern sediment.</title>
        <authorList>
            <person name="Zhang R."/>
        </authorList>
    </citation>
    <scope>NUCLEOTIDE SEQUENCE [LARGE SCALE GENOMIC DNA]</scope>
    <source>
        <strain evidence="17 18">WTE16</strain>
    </source>
</reference>
<evidence type="ECO:0000256" key="4">
    <source>
        <dbReference type="ARBA" id="ARBA00022500"/>
    </source>
</evidence>
<dbReference type="Gene3D" id="2.30.30.40">
    <property type="entry name" value="SH3 Domains"/>
    <property type="match status" value="1"/>
</dbReference>
<sequence>MMDKFKAKFVEESLDNVNDLEEALFALENDMQSKDLIERIFRAMHSLKGGGAMFGFNHLSEFTHHLENIFDKVRNDKLEVTQDLISLTFSAVDEIKFLLQKGDLTDPEDLNAYSQFMARIQTFSEGGNISENTSAKASEGNKGNTDSDDKTYLISFVPQEDLLQNGTNPLFLLDDLHALGNSHSIVYTHKVPSFELFEPESNYCLWQILLTTSESLNEIKDVFIFVEDECELSVEEICQGGFEMDSGIEKLITNARNSNSLIKSSDLKILLDKSSGQTAKAENQDQLSAEAGRKKAQLKGHKISSIRVASLKIDELVNLVSELVTVQAQLSVYAEKKGDTDILGLAENVQKLSRQLRDNAFEISLIPMQSELMRFQRLVRDLSKELGKEIEFVIEGGDIELDKNIIEHLTDPLLHILRNSVDHGIEMPDDRVAAGKSPKGNIYFKAYHAGASVLIEVTDDGRGINVEDIREKAISKGLIDENTDLSSKEILNLIFMSGFSTKDTVSDVSGRGVGMDVVRKKISEIRGEVTIDSEWGQGTTITLRLPLTLSIIDGLLVKVADNKYVVPISSIEKIFAIDSQQLKDSFNKVVVIEGEQIPYVDMRDVFKEEKEEVETPQMVLVRHEEKRLGLMVDEVLGEYQTVVKPLGRYLKSHEVVSGASILGDGTISMVIDTNRVLQMSSTGKVKAKSKK</sequence>
<evidence type="ECO:0000259" key="15">
    <source>
        <dbReference type="PROSITE" id="PS50851"/>
    </source>
</evidence>
<name>A0A2U2B8Q0_9BACT</name>
<keyword evidence="10" id="KW-0902">Two-component regulatory system</keyword>
<keyword evidence="4" id="KW-0145">Chemotaxis</keyword>
<feature type="domain" description="HPt" evidence="16">
    <location>
        <begin position="1"/>
        <end position="102"/>
    </location>
</feature>
<evidence type="ECO:0000256" key="9">
    <source>
        <dbReference type="ARBA" id="ARBA00022840"/>
    </source>
</evidence>
<evidence type="ECO:0000256" key="7">
    <source>
        <dbReference type="ARBA" id="ARBA00022741"/>
    </source>
</evidence>
<evidence type="ECO:0000256" key="10">
    <source>
        <dbReference type="ARBA" id="ARBA00023012"/>
    </source>
</evidence>
<accession>A0A2U2B8Q0</accession>
<dbReference type="PRINTS" id="PR00344">
    <property type="entry name" value="BCTRLSENSOR"/>
</dbReference>
<keyword evidence="8" id="KW-0418">Kinase</keyword>
<dbReference type="GO" id="GO:0006935">
    <property type="term" value="P:chemotaxis"/>
    <property type="evidence" value="ECO:0007669"/>
    <property type="project" value="UniProtKB-KW"/>
</dbReference>
<organism evidence="17 18">
    <name type="scientific">Marinilabilia rubra</name>
    <dbReference type="NCBI Taxonomy" id="2162893"/>
    <lineage>
        <taxon>Bacteria</taxon>
        <taxon>Pseudomonadati</taxon>
        <taxon>Bacteroidota</taxon>
        <taxon>Bacteroidia</taxon>
        <taxon>Marinilabiliales</taxon>
        <taxon>Marinilabiliaceae</taxon>
        <taxon>Marinilabilia</taxon>
    </lineage>
</organism>
<evidence type="ECO:0000313" key="17">
    <source>
        <dbReference type="EMBL" id="PWD99414.1"/>
    </source>
</evidence>
<evidence type="ECO:0000313" key="18">
    <source>
        <dbReference type="Proteomes" id="UP000244956"/>
    </source>
</evidence>
<dbReference type="EC" id="2.7.13.3" evidence="2"/>
<keyword evidence="9" id="KW-0067">ATP-binding</keyword>
<evidence type="ECO:0000259" key="16">
    <source>
        <dbReference type="PROSITE" id="PS50894"/>
    </source>
</evidence>
<dbReference type="InterPro" id="IPR002545">
    <property type="entry name" value="CheW-lke_dom"/>
</dbReference>
<dbReference type="SMART" id="SM00260">
    <property type="entry name" value="CheW"/>
    <property type="match status" value="1"/>
</dbReference>
<dbReference type="SMART" id="SM01231">
    <property type="entry name" value="H-kinase_dim"/>
    <property type="match status" value="1"/>
</dbReference>
<dbReference type="GO" id="GO:0005737">
    <property type="term" value="C:cytoplasm"/>
    <property type="evidence" value="ECO:0007669"/>
    <property type="project" value="InterPro"/>
</dbReference>
<dbReference type="Gene3D" id="1.20.120.160">
    <property type="entry name" value="HPT domain"/>
    <property type="match status" value="1"/>
</dbReference>
<dbReference type="PANTHER" id="PTHR43395:SF10">
    <property type="entry name" value="CHEMOTAXIS PROTEIN CHEA"/>
    <property type="match status" value="1"/>
</dbReference>
<dbReference type="GO" id="GO:0000155">
    <property type="term" value="F:phosphorelay sensor kinase activity"/>
    <property type="evidence" value="ECO:0007669"/>
    <property type="project" value="InterPro"/>
</dbReference>
<dbReference type="InterPro" id="IPR036061">
    <property type="entry name" value="CheW-like_dom_sf"/>
</dbReference>
<dbReference type="Proteomes" id="UP000244956">
    <property type="component" value="Unassembled WGS sequence"/>
</dbReference>
<dbReference type="PROSITE" id="PS50109">
    <property type="entry name" value="HIS_KIN"/>
    <property type="match status" value="1"/>
</dbReference>
<evidence type="ECO:0000256" key="3">
    <source>
        <dbReference type="ARBA" id="ARBA00021495"/>
    </source>
</evidence>
<dbReference type="PROSITE" id="PS50894">
    <property type="entry name" value="HPT"/>
    <property type="match status" value="1"/>
</dbReference>
<comment type="caution">
    <text evidence="17">The sequence shown here is derived from an EMBL/GenBank/DDBJ whole genome shotgun (WGS) entry which is preliminary data.</text>
</comment>
<keyword evidence="18" id="KW-1185">Reference proteome</keyword>
<feature type="compositionally biased region" description="Polar residues" evidence="13">
    <location>
        <begin position="127"/>
        <end position="144"/>
    </location>
</feature>
<proteinExistence type="predicted"/>
<dbReference type="SMART" id="SM00073">
    <property type="entry name" value="HPT"/>
    <property type="match status" value="1"/>
</dbReference>
<dbReference type="EMBL" id="QEWP01000007">
    <property type="protein sequence ID" value="PWD99414.1"/>
    <property type="molecule type" value="Genomic_DNA"/>
</dbReference>
<keyword evidence="5 12" id="KW-0597">Phosphoprotein</keyword>
<feature type="modified residue" description="Phosphohistidine" evidence="12">
    <location>
        <position position="45"/>
    </location>
</feature>
<dbReference type="Gene3D" id="1.10.287.560">
    <property type="entry name" value="Histidine kinase CheA-like, homodimeric domain"/>
    <property type="match status" value="1"/>
</dbReference>
<dbReference type="InterPro" id="IPR036890">
    <property type="entry name" value="HATPase_C_sf"/>
</dbReference>
<dbReference type="Pfam" id="PF02895">
    <property type="entry name" value="H-kinase_dim"/>
    <property type="match status" value="1"/>
</dbReference>
<evidence type="ECO:0000256" key="11">
    <source>
        <dbReference type="ARBA" id="ARBA00035100"/>
    </source>
</evidence>
<gene>
    <name evidence="17" type="ORF">DDZ16_10420</name>
</gene>
<evidence type="ECO:0000256" key="6">
    <source>
        <dbReference type="ARBA" id="ARBA00022679"/>
    </source>
</evidence>
<dbReference type="SUPFAM" id="SSF50341">
    <property type="entry name" value="CheW-like"/>
    <property type="match status" value="1"/>
</dbReference>
<dbReference type="SMART" id="SM00387">
    <property type="entry name" value="HATPase_c"/>
    <property type="match status" value="1"/>
</dbReference>
<keyword evidence="6" id="KW-0808">Transferase</keyword>
<dbReference type="InterPro" id="IPR005467">
    <property type="entry name" value="His_kinase_dom"/>
</dbReference>
<dbReference type="PROSITE" id="PS50851">
    <property type="entry name" value="CHEW"/>
    <property type="match status" value="1"/>
</dbReference>
<keyword evidence="7" id="KW-0547">Nucleotide-binding</keyword>
<evidence type="ECO:0000256" key="2">
    <source>
        <dbReference type="ARBA" id="ARBA00012438"/>
    </source>
</evidence>
<dbReference type="FunFam" id="3.30.565.10:FF:000016">
    <property type="entry name" value="Chemotaxis protein CheA, putative"/>
    <property type="match status" value="1"/>
</dbReference>
<dbReference type="InterPro" id="IPR036097">
    <property type="entry name" value="HisK_dim/P_sf"/>
</dbReference>
<dbReference type="GO" id="GO:0005524">
    <property type="term" value="F:ATP binding"/>
    <property type="evidence" value="ECO:0007669"/>
    <property type="project" value="UniProtKB-KW"/>
</dbReference>
<dbReference type="SUPFAM" id="SSF47384">
    <property type="entry name" value="Homodimeric domain of signal transducing histidine kinase"/>
    <property type="match status" value="1"/>
</dbReference>
<dbReference type="Pfam" id="PF01584">
    <property type="entry name" value="CheW"/>
    <property type="match status" value="1"/>
</dbReference>